<organism evidence="1 2">
    <name type="scientific">Periplaneta americana</name>
    <name type="common">American cockroach</name>
    <name type="synonym">Blatta americana</name>
    <dbReference type="NCBI Taxonomy" id="6978"/>
    <lineage>
        <taxon>Eukaryota</taxon>
        <taxon>Metazoa</taxon>
        <taxon>Ecdysozoa</taxon>
        <taxon>Arthropoda</taxon>
        <taxon>Hexapoda</taxon>
        <taxon>Insecta</taxon>
        <taxon>Pterygota</taxon>
        <taxon>Neoptera</taxon>
        <taxon>Polyneoptera</taxon>
        <taxon>Dictyoptera</taxon>
        <taxon>Blattodea</taxon>
        <taxon>Blattoidea</taxon>
        <taxon>Blattidae</taxon>
        <taxon>Blattinae</taxon>
        <taxon>Periplaneta</taxon>
    </lineage>
</organism>
<name>A0ABQ8SIC2_PERAM</name>
<dbReference type="EMBL" id="JAJSOF020000027">
    <property type="protein sequence ID" value="KAJ4433903.1"/>
    <property type="molecule type" value="Genomic_DNA"/>
</dbReference>
<comment type="caution">
    <text evidence="1">The sequence shown here is derived from an EMBL/GenBank/DDBJ whole genome shotgun (WGS) entry which is preliminary data.</text>
</comment>
<gene>
    <name evidence="1" type="ORF">ANN_16216</name>
</gene>
<keyword evidence="2" id="KW-1185">Reference proteome</keyword>
<accession>A0ABQ8SIC2</accession>
<reference evidence="1 2" key="1">
    <citation type="journal article" date="2022" name="Allergy">
        <title>Genome assembly and annotation of Periplaneta americana reveal a comprehensive cockroach allergen profile.</title>
        <authorList>
            <person name="Wang L."/>
            <person name="Xiong Q."/>
            <person name="Saelim N."/>
            <person name="Wang L."/>
            <person name="Nong W."/>
            <person name="Wan A.T."/>
            <person name="Shi M."/>
            <person name="Liu X."/>
            <person name="Cao Q."/>
            <person name="Hui J.H.L."/>
            <person name="Sookrung N."/>
            <person name="Leung T.F."/>
            <person name="Tungtrongchitr A."/>
            <person name="Tsui S.K.W."/>
        </authorList>
    </citation>
    <scope>NUCLEOTIDE SEQUENCE [LARGE SCALE GENOMIC DNA]</scope>
    <source>
        <strain evidence="1">PWHHKU_190912</strain>
    </source>
</reference>
<proteinExistence type="predicted"/>
<sequence length="111" mass="13023">MILNDPTSRYREGSDQPVLTRWGTWLDAIHYYAEHYGKIMEIRTSEGMKRLPDISDCEDRIDRALERLLAKKKSAKKQMLILIVNAKISELAKLKQQERQYGRNPVYGLRT</sequence>
<protein>
    <submittedName>
        <fullName evidence="1">Uncharacterized protein</fullName>
    </submittedName>
</protein>
<dbReference type="Proteomes" id="UP001148838">
    <property type="component" value="Unassembled WGS sequence"/>
</dbReference>
<evidence type="ECO:0000313" key="1">
    <source>
        <dbReference type="EMBL" id="KAJ4433903.1"/>
    </source>
</evidence>
<evidence type="ECO:0000313" key="2">
    <source>
        <dbReference type="Proteomes" id="UP001148838"/>
    </source>
</evidence>